<feature type="domain" description="N-acetyltransferase" evidence="1">
    <location>
        <begin position="2"/>
        <end position="149"/>
    </location>
</feature>
<organism evidence="2 3">
    <name type="scientific">Sphingomonas taxi</name>
    <dbReference type="NCBI Taxonomy" id="1549858"/>
    <lineage>
        <taxon>Bacteria</taxon>
        <taxon>Pseudomonadati</taxon>
        <taxon>Pseudomonadota</taxon>
        <taxon>Alphaproteobacteria</taxon>
        <taxon>Sphingomonadales</taxon>
        <taxon>Sphingomonadaceae</taxon>
        <taxon>Sphingomonas</taxon>
    </lineage>
</organism>
<accession>A0A2W5B2H7</accession>
<dbReference type="InterPro" id="IPR000182">
    <property type="entry name" value="GNAT_dom"/>
</dbReference>
<keyword evidence="2" id="KW-0808">Transferase</keyword>
<dbReference type="PROSITE" id="PS51186">
    <property type="entry name" value="GNAT"/>
    <property type="match status" value="1"/>
</dbReference>
<reference evidence="2 3" key="1">
    <citation type="submission" date="2017-08" db="EMBL/GenBank/DDBJ databases">
        <title>Infants hospitalized years apart are colonized by the same room-sourced microbial strains.</title>
        <authorList>
            <person name="Brooks B."/>
            <person name="Olm M.R."/>
            <person name="Firek B.A."/>
            <person name="Baker R."/>
            <person name="Thomas B.C."/>
            <person name="Morowitz M.J."/>
            <person name="Banfield J.F."/>
        </authorList>
    </citation>
    <scope>NUCLEOTIDE SEQUENCE [LARGE SCALE GENOMIC DNA]</scope>
    <source>
        <strain evidence="2">S2_018_000_R3_119</strain>
    </source>
</reference>
<dbReference type="CDD" id="cd04301">
    <property type="entry name" value="NAT_SF"/>
    <property type="match status" value="1"/>
</dbReference>
<evidence type="ECO:0000313" key="3">
    <source>
        <dbReference type="Proteomes" id="UP000249555"/>
    </source>
</evidence>
<dbReference type="Pfam" id="PF00583">
    <property type="entry name" value="Acetyltransf_1"/>
    <property type="match status" value="1"/>
</dbReference>
<dbReference type="GO" id="GO:0016747">
    <property type="term" value="F:acyltransferase activity, transferring groups other than amino-acyl groups"/>
    <property type="evidence" value="ECO:0007669"/>
    <property type="project" value="InterPro"/>
</dbReference>
<comment type="caution">
    <text evidence="2">The sequence shown here is derived from an EMBL/GenBank/DDBJ whole genome shotgun (WGS) entry which is preliminary data.</text>
</comment>
<name>A0A2W5B2H7_9SPHN</name>
<evidence type="ECO:0000313" key="2">
    <source>
        <dbReference type="EMBL" id="PZO74768.1"/>
    </source>
</evidence>
<dbReference type="Proteomes" id="UP000249555">
    <property type="component" value="Unassembled WGS sequence"/>
</dbReference>
<evidence type="ECO:0000259" key="1">
    <source>
        <dbReference type="PROSITE" id="PS51186"/>
    </source>
</evidence>
<gene>
    <name evidence="2" type="ORF">DI640_05715</name>
</gene>
<dbReference type="InterPro" id="IPR016181">
    <property type="entry name" value="Acyl_CoA_acyltransferase"/>
</dbReference>
<dbReference type="Gene3D" id="3.40.630.30">
    <property type="match status" value="1"/>
</dbReference>
<protein>
    <submittedName>
        <fullName evidence="2">GNAT family N-acetyltransferase</fullName>
    </submittedName>
</protein>
<dbReference type="EMBL" id="QFMX01000005">
    <property type="protein sequence ID" value="PZO74768.1"/>
    <property type="molecule type" value="Genomic_DNA"/>
</dbReference>
<dbReference type="AlphaFoldDB" id="A0A2W5B2H7"/>
<proteinExistence type="predicted"/>
<sequence length="175" mass="18505">MITLVPLDSIDPAMVESLLDRAFGPDRFRRTAYTIRGAGDAIAALSFAAIEDGALVGSIQCWPIALIQDGVETPLVMLGPVAVEPTHQGDGIGRRLMKHALDAAAAHGLDGALMLIGDPDYYGRFFGFTADRTAHWRAPGPVERHRLLARGDAVPNTPGMLGARVPVTIPVTASA</sequence>
<dbReference type="SUPFAM" id="SSF55729">
    <property type="entry name" value="Acyl-CoA N-acyltransferases (Nat)"/>
    <property type="match status" value="1"/>
</dbReference>